<protein>
    <submittedName>
        <fullName evidence="1">Phosphonate C-P lyase system protein PhnH</fullName>
    </submittedName>
</protein>
<dbReference type="SUPFAM" id="SSF159709">
    <property type="entry name" value="PhnH-like"/>
    <property type="match status" value="1"/>
</dbReference>
<comment type="caution">
    <text evidence="1">The sequence shown here is derived from an EMBL/GenBank/DDBJ whole genome shotgun (WGS) entry which is preliminary data.</text>
</comment>
<evidence type="ECO:0000313" key="1">
    <source>
        <dbReference type="EMBL" id="MBK4216907.1"/>
    </source>
</evidence>
<proteinExistence type="predicted"/>
<dbReference type="Pfam" id="PF05845">
    <property type="entry name" value="PhnH"/>
    <property type="match status" value="1"/>
</dbReference>
<dbReference type="PIRSF" id="PIRSF020680">
    <property type="entry name" value="PhnH"/>
    <property type="match status" value="1"/>
</dbReference>
<name>A0A934SKE0_9RHOB</name>
<sequence>MNMQPISGGFSNAPLQSATAFRAVLQAMSRPGLWQAIDGAAPPAPLSQASGALILTLADPNTPVHLAGTLDCDAVRGWITFHTGAPLVAAQDADFAVGAWDDLQPLDRFAIGTPEYPDRAATLIIELDGVPAANARLTGPGIDGEITAFCPGDRPTAFPLGLDLILTDGARIMGLPRSTGLEFL</sequence>
<dbReference type="InterPro" id="IPR038058">
    <property type="entry name" value="PhnH-like_sp"/>
</dbReference>
<evidence type="ECO:0000313" key="2">
    <source>
        <dbReference type="Proteomes" id="UP000640485"/>
    </source>
</evidence>
<dbReference type="GO" id="GO:0016829">
    <property type="term" value="F:lyase activity"/>
    <property type="evidence" value="ECO:0007669"/>
    <property type="project" value="UniProtKB-KW"/>
</dbReference>
<keyword evidence="2" id="KW-1185">Reference proteome</keyword>
<dbReference type="RefSeq" id="WP_200687253.1">
    <property type="nucleotide sequence ID" value="NZ_JAEPRQ010000004.1"/>
</dbReference>
<dbReference type="NCBIfam" id="TIGR03292">
    <property type="entry name" value="PhnH_redo"/>
    <property type="match status" value="1"/>
</dbReference>
<organism evidence="1 2">
    <name type="scientific">Paracoccus caeni</name>
    <dbReference type="NCBI Taxonomy" id="657651"/>
    <lineage>
        <taxon>Bacteria</taxon>
        <taxon>Pseudomonadati</taxon>
        <taxon>Pseudomonadota</taxon>
        <taxon>Alphaproteobacteria</taxon>
        <taxon>Rhodobacterales</taxon>
        <taxon>Paracoccaceae</taxon>
        <taxon>Paracoccus</taxon>
    </lineage>
</organism>
<dbReference type="GO" id="GO:0019634">
    <property type="term" value="P:organic phosphonate metabolic process"/>
    <property type="evidence" value="ECO:0007669"/>
    <property type="project" value="InterPro"/>
</dbReference>
<dbReference type="AlphaFoldDB" id="A0A934SKE0"/>
<dbReference type="InterPro" id="IPR008772">
    <property type="entry name" value="Phosphonate_metab_PhnH"/>
</dbReference>
<dbReference type="EMBL" id="JAEPRQ010000004">
    <property type="protein sequence ID" value="MBK4216907.1"/>
    <property type="molecule type" value="Genomic_DNA"/>
</dbReference>
<dbReference type="Proteomes" id="UP000640485">
    <property type="component" value="Unassembled WGS sequence"/>
</dbReference>
<accession>A0A934SKE0</accession>
<gene>
    <name evidence="1" type="primary">phnH</name>
    <name evidence="1" type="ORF">JJJ17_13290</name>
</gene>
<dbReference type="Gene3D" id="3.40.50.11310">
    <property type="entry name" value="Bacterial phosphonate metabolism protein PhnH"/>
    <property type="match status" value="1"/>
</dbReference>
<reference evidence="1" key="1">
    <citation type="submission" date="2021-01" db="EMBL/GenBank/DDBJ databases">
        <title>Paracoccus amoyensis sp. nov., isolated from the surface seawater along the coast of Xiamen Island, China.</title>
        <authorList>
            <person name="Lyu L."/>
        </authorList>
    </citation>
    <scope>NUCLEOTIDE SEQUENCE</scope>
    <source>
        <strain evidence="1">MJ17</strain>
    </source>
</reference>
<keyword evidence="1" id="KW-0456">Lyase</keyword>